<dbReference type="OrthoDB" id="3211555at2"/>
<keyword evidence="3" id="KW-1185">Reference proteome</keyword>
<evidence type="ECO:0000313" key="2">
    <source>
        <dbReference type="EMBL" id="PSR56470.1"/>
    </source>
</evidence>
<dbReference type="NCBIfam" id="TIGR02937">
    <property type="entry name" value="sigma70-ECF"/>
    <property type="match status" value="1"/>
</dbReference>
<protein>
    <submittedName>
        <fullName evidence="2">RNA polymerase subunit sigma-24</fullName>
    </submittedName>
</protein>
<dbReference type="Pfam" id="PF08281">
    <property type="entry name" value="Sigma70_r4_2"/>
    <property type="match status" value="1"/>
</dbReference>
<dbReference type="InterPro" id="IPR014284">
    <property type="entry name" value="RNA_pol_sigma-70_dom"/>
</dbReference>
<gene>
    <name evidence="2" type="ORF">AHMF7605_24720</name>
</gene>
<dbReference type="SUPFAM" id="SSF54427">
    <property type="entry name" value="NTF2-like"/>
    <property type="match status" value="1"/>
</dbReference>
<dbReference type="GO" id="GO:0006352">
    <property type="term" value="P:DNA-templated transcription initiation"/>
    <property type="evidence" value="ECO:0007669"/>
    <property type="project" value="InterPro"/>
</dbReference>
<dbReference type="GO" id="GO:0003677">
    <property type="term" value="F:DNA binding"/>
    <property type="evidence" value="ECO:0007669"/>
    <property type="project" value="InterPro"/>
</dbReference>
<accession>A0A2T2YLT6</accession>
<dbReference type="Gene3D" id="1.10.1740.10">
    <property type="match status" value="1"/>
</dbReference>
<dbReference type="GO" id="GO:0016987">
    <property type="term" value="F:sigma factor activity"/>
    <property type="evidence" value="ECO:0007669"/>
    <property type="project" value="InterPro"/>
</dbReference>
<comment type="caution">
    <text evidence="2">The sequence shown here is derived from an EMBL/GenBank/DDBJ whole genome shotgun (WGS) entry which is preliminary data.</text>
</comment>
<dbReference type="Proteomes" id="UP000240357">
    <property type="component" value="Unassembled WGS sequence"/>
</dbReference>
<dbReference type="EMBL" id="PYFT01000001">
    <property type="protein sequence ID" value="PSR56470.1"/>
    <property type="molecule type" value="Genomic_DNA"/>
</dbReference>
<dbReference type="AlphaFoldDB" id="A0A2T2YLT6"/>
<dbReference type="InterPro" id="IPR032710">
    <property type="entry name" value="NTF2-like_dom_sf"/>
</dbReference>
<dbReference type="Gene3D" id="1.10.10.10">
    <property type="entry name" value="Winged helix-like DNA-binding domain superfamily/Winged helix DNA-binding domain"/>
    <property type="match status" value="1"/>
</dbReference>
<evidence type="ECO:0000259" key="1">
    <source>
        <dbReference type="Pfam" id="PF08281"/>
    </source>
</evidence>
<evidence type="ECO:0000313" key="3">
    <source>
        <dbReference type="Proteomes" id="UP000240357"/>
    </source>
</evidence>
<dbReference type="SUPFAM" id="SSF88659">
    <property type="entry name" value="Sigma3 and sigma4 domains of RNA polymerase sigma factors"/>
    <property type="match status" value="1"/>
</dbReference>
<feature type="domain" description="RNA polymerase sigma factor 70 region 4 type 2" evidence="1">
    <location>
        <begin position="108"/>
        <end position="156"/>
    </location>
</feature>
<sequence>MNPESSHRNAIEQYIPILFPYAYNILGAVEDAKDAVQEVLTKQLSDPNALVKDEKSYLIKSVINLAINMKTRQKKTTWKEEFWLPEPIATDDAADRNLHLNEVLSYSLLVLMERLNARERAVFILRESFDYSHAEIAEILSVTEDYSRKLLSRAKASIFKPAPKRTQVQAAHERQVLERFMSAIQQRDTQLLESIMAADIRFYADGGGKVPLVTNLCIGAPEVAALQILVYHKFLRFARIVFTVVNHQPAFLSFVKERLTSCVIFDLHPEHGTVLQINAVLDPDKLKTLKQTHYNA</sequence>
<dbReference type="InterPro" id="IPR052704">
    <property type="entry name" value="ECF_Sigma-70_Domain"/>
</dbReference>
<dbReference type="PANTHER" id="PTHR30173:SF36">
    <property type="entry name" value="ECF RNA POLYMERASE SIGMA FACTOR SIGJ"/>
    <property type="match status" value="1"/>
</dbReference>
<dbReference type="InterPro" id="IPR036388">
    <property type="entry name" value="WH-like_DNA-bd_sf"/>
</dbReference>
<organism evidence="2 3">
    <name type="scientific">Adhaeribacter arboris</name>
    <dbReference type="NCBI Taxonomy" id="2072846"/>
    <lineage>
        <taxon>Bacteria</taxon>
        <taxon>Pseudomonadati</taxon>
        <taxon>Bacteroidota</taxon>
        <taxon>Cytophagia</taxon>
        <taxon>Cytophagales</taxon>
        <taxon>Hymenobacteraceae</taxon>
        <taxon>Adhaeribacter</taxon>
    </lineage>
</organism>
<dbReference type="InterPro" id="IPR013249">
    <property type="entry name" value="RNA_pol_sigma70_r4_t2"/>
</dbReference>
<dbReference type="PANTHER" id="PTHR30173">
    <property type="entry name" value="SIGMA 19 FACTOR"/>
    <property type="match status" value="1"/>
</dbReference>
<name>A0A2T2YLT6_9BACT</name>
<dbReference type="RefSeq" id="WP_106932647.1">
    <property type="nucleotide sequence ID" value="NZ_PYFT01000001.1"/>
</dbReference>
<dbReference type="InterPro" id="IPR013324">
    <property type="entry name" value="RNA_pol_sigma_r3/r4-like"/>
</dbReference>
<reference evidence="2 3" key="1">
    <citation type="submission" date="2018-03" db="EMBL/GenBank/DDBJ databases">
        <title>Adhaeribacter sp. HMF7605 Genome sequencing and assembly.</title>
        <authorList>
            <person name="Kang H."/>
            <person name="Kang J."/>
            <person name="Cha I."/>
            <person name="Kim H."/>
            <person name="Joh K."/>
        </authorList>
    </citation>
    <scope>NUCLEOTIDE SEQUENCE [LARGE SCALE GENOMIC DNA]</scope>
    <source>
        <strain evidence="2 3">HMF7605</strain>
    </source>
</reference>
<proteinExistence type="predicted"/>
<dbReference type="InterPro" id="IPR013325">
    <property type="entry name" value="RNA_pol_sigma_r2"/>
</dbReference>
<dbReference type="SUPFAM" id="SSF88946">
    <property type="entry name" value="Sigma2 domain of RNA polymerase sigma factors"/>
    <property type="match status" value="1"/>
</dbReference>